<sequence>MDLLCNAYSSDSDEDDGPKPEPETPTLPSSKRPKLGNPITHSKPDHPPLTRPTRLPLPRMDPQVPGRYVSKRERALFASLQTTPDPDPLPNSPVFGSILDSNIRGDILSLLRNKGKSIGQQGKMSQRVSIALSGHTKAVNAIHWSPTHGYVALFPSYLLVLLGRRKRGKERSGRTIGCILTTVVVW</sequence>
<gene>
    <name evidence="2" type="ORF">TorRG33x02_264210</name>
</gene>
<name>A0A2P5D2X4_TREOI</name>
<dbReference type="Proteomes" id="UP000237000">
    <property type="component" value="Unassembled WGS sequence"/>
</dbReference>
<accession>A0A2P5D2X4</accession>
<reference evidence="3" key="1">
    <citation type="submission" date="2016-06" db="EMBL/GenBank/DDBJ databases">
        <title>Parallel loss of symbiosis genes in relatives of nitrogen-fixing non-legume Parasponia.</title>
        <authorList>
            <person name="Van Velzen R."/>
            <person name="Holmer R."/>
            <person name="Bu F."/>
            <person name="Rutten L."/>
            <person name="Van Zeijl A."/>
            <person name="Liu W."/>
            <person name="Santuari L."/>
            <person name="Cao Q."/>
            <person name="Sharma T."/>
            <person name="Shen D."/>
            <person name="Roswanjaya Y."/>
            <person name="Wardhani T."/>
            <person name="Kalhor M.S."/>
            <person name="Jansen J."/>
            <person name="Van den Hoogen J."/>
            <person name="Gungor B."/>
            <person name="Hartog M."/>
            <person name="Hontelez J."/>
            <person name="Verver J."/>
            <person name="Yang W.-C."/>
            <person name="Schijlen E."/>
            <person name="Repin R."/>
            <person name="Schilthuizen M."/>
            <person name="Schranz E."/>
            <person name="Heidstra R."/>
            <person name="Miyata K."/>
            <person name="Fedorova E."/>
            <person name="Kohlen W."/>
            <person name="Bisseling T."/>
            <person name="Smit S."/>
            <person name="Geurts R."/>
        </authorList>
    </citation>
    <scope>NUCLEOTIDE SEQUENCE [LARGE SCALE GENOMIC DNA]</scope>
    <source>
        <strain evidence="3">cv. RG33-2</strain>
    </source>
</reference>
<keyword evidence="3" id="KW-1185">Reference proteome</keyword>
<protein>
    <submittedName>
        <fullName evidence="2">Uncharacterized protein</fullName>
    </submittedName>
</protein>
<comment type="caution">
    <text evidence="2">The sequence shown here is derived from an EMBL/GenBank/DDBJ whole genome shotgun (WGS) entry which is preliminary data.</text>
</comment>
<organism evidence="2 3">
    <name type="scientific">Trema orientale</name>
    <name type="common">Charcoal tree</name>
    <name type="synonym">Celtis orientalis</name>
    <dbReference type="NCBI Taxonomy" id="63057"/>
    <lineage>
        <taxon>Eukaryota</taxon>
        <taxon>Viridiplantae</taxon>
        <taxon>Streptophyta</taxon>
        <taxon>Embryophyta</taxon>
        <taxon>Tracheophyta</taxon>
        <taxon>Spermatophyta</taxon>
        <taxon>Magnoliopsida</taxon>
        <taxon>eudicotyledons</taxon>
        <taxon>Gunneridae</taxon>
        <taxon>Pentapetalae</taxon>
        <taxon>rosids</taxon>
        <taxon>fabids</taxon>
        <taxon>Rosales</taxon>
        <taxon>Cannabaceae</taxon>
        <taxon>Trema</taxon>
    </lineage>
</organism>
<dbReference type="PANTHER" id="PTHR44566">
    <property type="entry name" value="TRANSDUCIN/WD40 REPEAT-LIKE SUPERFAMILY PROTEIN"/>
    <property type="match status" value="1"/>
</dbReference>
<evidence type="ECO:0000256" key="1">
    <source>
        <dbReference type="SAM" id="MobiDB-lite"/>
    </source>
</evidence>
<evidence type="ECO:0000313" key="3">
    <source>
        <dbReference type="Proteomes" id="UP000237000"/>
    </source>
</evidence>
<dbReference type="EMBL" id="JXTC01000302">
    <property type="protein sequence ID" value="PON67632.1"/>
    <property type="molecule type" value="Genomic_DNA"/>
</dbReference>
<dbReference type="OrthoDB" id="1189415at2759"/>
<feature type="region of interest" description="Disordered" evidence="1">
    <location>
        <begin position="1"/>
        <end position="61"/>
    </location>
</feature>
<dbReference type="STRING" id="63057.A0A2P5D2X4"/>
<proteinExistence type="predicted"/>
<dbReference type="PANTHER" id="PTHR44566:SF1">
    <property type="entry name" value="WD REPEAT-CONTAINING PROTEIN 25"/>
    <property type="match status" value="1"/>
</dbReference>
<dbReference type="InterPro" id="IPR053053">
    <property type="entry name" value="WD_repeat_protein"/>
</dbReference>
<dbReference type="AlphaFoldDB" id="A0A2P5D2X4"/>
<evidence type="ECO:0000313" key="2">
    <source>
        <dbReference type="EMBL" id="PON67632.1"/>
    </source>
</evidence>
<dbReference type="InParanoid" id="A0A2P5D2X4"/>